<dbReference type="EMBL" id="MDZA01000448">
    <property type="protein sequence ID" value="OGX81527.1"/>
    <property type="molecule type" value="Genomic_DNA"/>
</dbReference>
<keyword evidence="1" id="KW-0812">Transmembrane</keyword>
<gene>
    <name evidence="2" type="ORF">BEN49_03225</name>
</gene>
<accession>A0A1G1SSD1</accession>
<feature type="transmembrane region" description="Helical" evidence="1">
    <location>
        <begin position="246"/>
        <end position="264"/>
    </location>
</feature>
<feature type="transmembrane region" description="Helical" evidence="1">
    <location>
        <begin position="204"/>
        <end position="234"/>
    </location>
</feature>
<feature type="transmembrane region" description="Helical" evidence="1">
    <location>
        <begin position="330"/>
        <end position="353"/>
    </location>
</feature>
<feature type="transmembrane region" description="Helical" evidence="1">
    <location>
        <begin position="365"/>
        <end position="382"/>
    </location>
</feature>
<name>A0A1G1SSD1_9BACT</name>
<feature type="transmembrane region" description="Helical" evidence="1">
    <location>
        <begin position="108"/>
        <end position="131"/>
    </location>
</feature>
<feature type="transmembrane region" description="Helical" evidence="1">
    <location>
        <begin position="143"/>
        <end position="166"/>
    </location>
</feature>
<dbReference type="OrthoDB" id="865426at2"/>
<dbReference type="Proteomes" id="UP000177506">
    <property type="component" value="Unassembled WGS sequence"/>
</dbReference>
<feature type="transmembrane region" description="Helical" evidence="1">
    <location>
        <begin position="172"/>
        <end position="192"/>
    </location>
</feature>
<keyword evidence="1" id="KW-0472">Membrane</keyword>
<feature type="transmembrane region" description="Helical" evidence="1">
    <location>
        <begin position="39"/>
        <end position="60"/>
    </location>
</feature>
<feature type="transmembrane region" description="Helical" evidence="1">
    <location>
        <begin position="297"/>
        <end position="318"/>
    </location>
</feature>
<dbReference type="AlphaFoldDB" id="A0A1G1SSD1"/>
<keyword evidence="3" id="KW-1185">Reference proteome</keyword>
<proteinExistence type="predicted"/>
<evidence type="ECO:0000256" key="1">
    <source>
        <dbReference type="SAM" id="Phobius"/>
    </source>
</evidence>
<organism evidence="2 3">
    <name type="scientific">Hymenobacter coccineus</name>
    <dbReference type="NCBI Taxonomy" id="1908235"/>
    <lineage>
        <taxon>Bacteria</taxon>
        <taxon>Pseudomonadati</taxon>
        <taxon>Bacteroidota</taxon>
        <taxon>Cytophagia</taxon>
        <taxon>Cytophagales</taxon>
        <taxon>Hymenobacteraceae</taxon>
        <taxon>Hymenobacter</taxon>
    </lineage>
</organism>
<evidence type="ECO:0008006" key="4">
    <source>
        <dbReference type="Google" id="ProtNLM"/>
    </source>
</evidence>
<evidence type="ECO:0000313" key="2">
    <source>
        <dbReference type="EMBL" id="OGX81527.1"/>
    </source>
</evidence>
<evidence type="ECO:0000313" key="3">
    <source>
        <dbReference type="Proteomes" id="UP000177506"/>
    </source>
</evidence>
<sequence length="499" mass="54719">MGSRQTVALRLPNNYKFPNLPSSFLLLMRIPIPLKYRQFLLKAGLVLALLPFFGLSFYSLPYSDDYSAGVLARTYGIGGACQHLYQTWSGRFFCNALQIGLNPLSYRWLGGMFLPVLLGFAVKIGGLWLGLRHLTTGKLTASTAAWLAAGLTLLYLAVVPDVYSAAYYFTDLAVYQLPALWLVVVPVAVNQAHRVPIRSRRHLWLLLASLGTAATAGATELAVVLLGWMLFIGFTSSLIRKQRNSARIWFGLGCLLLIVSGLAFSAPGNYARMQVNATPVASAAECFHRLLNNVRSVFASPGLHGIALVPLLLAPLGVRLLPGRPAGLALPLPLGTALLLVGVVLGCLPYALVWDTPMPLRATNVLLWWLLIGWLLVCWASLGPSLPRVLSPPARLLIAVFLAAIVSLTSVRAWLELAIDAPPYVHQWQGRYALFDRQAQQPNQKLTIAPIVGVTPRHITIHGYDIQPYYNFYVNGQVASWFRMDSVRTDPSQMGHAAF</sequence>
<comment type="caution">
    <text evidence="2">The sequence shown here is derived from an EMBL/GenBank/DDBJ whole genome shotgun (WGS) entry which is preliminary data.</text>
</comment>
<protein>
    <recommendedName>
        <fullName evidence="4">Glycosyltransferase RgtA/B/C/D-like domain-containing protein</fullName>
    </recommendedName>
</protein>
<keyword evidence="1" id="KW-1133">Transmembrane helix</keyword>
<feature type="transmembrane region" description="Helical" evidence="1">
    <location>
        <begin position="394"/>
        <end position="415"/>
    </location>
</feature>
<dbReference type="RefSeq" id="WP_070747331.1">
    <property type="nucleotide sequence ID" value="NZ_MDZA01000448.1"/>
</dbReference>
<reference evidence="2 3" key="1">
    <citation type="submission" date="2016-08" db="EMBL/GenBank/DDBJ databases">
        <title>Hymenobacter coccineus sp. nov., Hymenobacter lapidarius sp. nov. and Hymenobacter glacialis sp. nov., isolated from Antarctic soil.</title>
        <authorList>
            <person name="Sedlacek I."/>
            <person name="Kralova S."/>
            <person name="Kyrova K."/>
            <person name="Maslanova I."/>
            <person name="Stankova E."/>
            <person name="Vrbovska V."/>
            <person name="Nemec M."/>
            <person name="Bartak M."/>
            <person name="Svec P."/>
            <person name="Busse H.-J."/>
            <person name="Pantucek R."/>
        </authorList>
    </citation>
    <scope>NUCLEOTIDE SEQUENCE [LARGE SCALE GENOMIC DNA]</scope>
    <source>
        <strain evidence="2 3">CCM 8649</strain>
    </source>
</reference>